<keyword evidence="1" id="KW-0472">Membrane</keyword>
<feature type="transmembrane region" description="Helical" evidence="1">
    <location>
        <begin position="9"/>
        <end position="26"/>
    </location>
</feature>
<proteinExistence type="predicted"/>
<evidence type="ECO:0000256" key="1">
    <source>
        <dbReference type="SAM" id="Phobius"/>
    </source>
</evidence>
<comment type="caution">
    <text evidence="2">The sequence shown here is derived from an EMBL/GenBank/DDBJ whole genome shotgun (WGS) entry which is preliminary data.</text>
</comment>
<sequence>MKYLKFRSMTWWIGAMQVGAGVFIAAEPIHELTDIAEFVSSLLGGVKPAILIGGGLGLIGLRAAPGLK</sequence>
<keyword evidence="3" id="KW-1185">Reference proteome</keyword>
<feature type="transmembrane region" description="Helical" evidence="1">
    <location>
        <begin position="38"/>
        <end position="61"/>
    </location>
</feature>
<dbReference type="RefSeq" id="WP_284486034.1">
    <property type="nucleotide sequence ID" value="NZ_JASNJE010000015.1"/>
</dbReference>
<reference evidence="2 3" key="1">
    <citation type="submission" date="2023-05" db="EMBL/GenBank/DDBJ databases">
        <title>Sedimentitalea sp. nov. JM2-8.</title>
        <authorList>
            <person name="Huang J."/>
        </authorList>
    </citation>
    <scope>NUCLEOTIDE SEQUENCE [LARGE SCALE GENOMIC DNA]</scope>
    <source>
        <strain evidence="2 3">JM2-8</strain>
    </source>
</reference>
<keyword evidence="1" id="KW-1133">Transmembrane helix</keyword>
<protein>
    <recommendedName>
        <fullName evidence="4">DoxX family protein</fullName>
    </recommendedName>
</protein>
<name>A0ABT7FGC3_9RHOB</name>
<accession>A0ABT7FGC3</accession>
<gene>
    <name evidence="2" type="ORF">QO034_13340</name>
</gene>
<dbReference type="Proteomes" id="UP001227126">
    <property type="component" value="Unassembled WGS sequence"/>
</dbReference>
<evidence type="ECO:0000313" key="2">
    <source>
        <dbReference type="EMBL" id="MDK3074100.1"/>
    </source>
</evidence>
<evidence type="ECO:0000313" key="3">
    <source>
        <dbReference type="Proteomes" id="UP001227126"/>
    </source>
</evidence>
<dbReference type="EMBL" id="JASNJE010000015">
    <property type="protein sequence ID" value="MDK3074100.1"/>
    <property type="molecule type" value="Genomic_DNA"/>
</dbReference>
<evidence type="ECO:0008006" key="4">
    <source>
        <dbReference type="Google" id="ProtNLM"/>
    </source>
</evidence>
<organism evidence="2 3">
    <name type="scientific">Sedimentitalea xiamensis</name>
    <dbReference type="NCBI Taxonomy" id="3050037"/>
    <lineage>
        <taxon>Bacteria</taxon>
        <taxon>Pseudomonadati</taxon>
        <taxon>Pseudomonadota</taxon>
        <taxon>Alphaproteobacteria</taxon>
        <taxon>Rhodobacterales</taxon>
        <taxon>Paracoccaceae</taxon>
        <taxon>Sedimentitalea</taxon>
    </lineage>
</organism>
<keyword evidence="1" id="KW-0812">Transmembrane</keyword>